<dbReference type="GO" id="GO:0005524">
    <property type="term" value="F:ATP binding"/>
    <property type="evidence" value="ECO:0007669"/>
    <property type="project" value="UniProtKB-KW"/>
</dbReference>
<reference evidence="6 7" key="1">
    <citation type="submission" date="2020-02" db="EMBL/GenBank/DDBJ databases">
        <authorList>
            <person name="Li X.-J."/>
            <person name="Han X.-M."/>
        </authorList>
    </citation>
    <scope>NUCLEOTIDE SEQUENCE [LARGE SCALE GENOMIC DNA]</scope>
    <source>
        <strain evidence="6 7">CCTCC AB 2017055</strain>
    </source>
</reference>
<dbReference type="GO" id="GO:0016887">
    <property type="term" value="F:ATP hydrolysis activity"/>
    <property type="evidence" value="ECO:0007669"/>
    <property type="project" value="InterPro"/>
</dbReference>
<evidence type="ECO:0000256" key="3">
    <source>
        <dbReference type="ARBA" id="ARBA00022840"/>
    </source>
</evidence>
<keyword evidence="1" id="KW-0813">Transport</keyword>
<dbReference type="PANTHER" id="PTHR42794:SF1">
    <property type="entry name" value="HEMIN IMPORT ATP-BINDING PROTEIN HMUV"/>
    <property type="match status" value="1"/>
</dbReference>
<dbReference type="PROSITE" id="PS00211">
    <property type="entry name" value="ABC_TRANSPORTER_1"/>
    <property type="match status" value="1"/>
</dbReference>
<keyword evidence="2" id="KW-0547">Nucleotide-binding</keyword>
<sequence>MNETQTGLCADRVGVDIDGLTIVDDVSLSVPGGEVLGLIGPNGAGKTTLVRVLAGVAVPSRGSVTVGGAPITRFRPAERARRLAYVPQDTAMDFDFTARDVVLMGRHAHVGRFEPLRPVDHRITDDALAEAGADRLAEQLVTTLSGGERQLVQLAKALAQRTAVLVLDEPVAALDLRHQLHVLQVLRRQAARGLAVVAVLHDLEQAARFCDRLALMDAGRLVTTGPPAQVLTEQTLAEIYGVRAIVDDDVTTGSLRITALDVDDLAVPQHRK</sequence>
<keyword evidence="4" id="KW-1278">Translocase</keyword>
<dbReference type="Pfam" id="PF00005">
    <property type="entry name" value="ABC_tran"/>
    <property type="match status" value="1"/>
</dbReference>
<dbReference type="Gene3D" id="3.40.50.300">
    <property type="entry name" value="P-loop containing nucleotide triphosphate hydrolases"/>
    <property type="match status" value="1"/>
</dbReference>
<dbReference type="PROSITE" id="PS50893">
    <property type="entry name" value="ABC_TRANSPORTER_2"/>
    <property type="match status" value="1"/>
</dbReference>
<dbReference type="InterPro" id="IPR003593">
    <property type="entry name" value="AAA+_ATPase"/>
</dbReference>
<evidence type="ECO:0000313" key="7">
    <source>
        <dbReference type="Proteomes" id="UP000475214"/>
    </source>
</evidence>
<evidence type="ECO:0000256" key="2">
    <source>
        <dbReference type="ARBA" id="ARBA00022741"/>
    </source>
</evidence>
<dbReference type="CDD" id="cd03214">
    <property type="entry name" value="ABC_Iron-Siderophores_B12_Hemin"/>
    <property type="match status" value="1"/>
</dbReference>
<gene>
    <name evidence="6" type="ORF">G1H10_20855</name>
</gene>
<evidence type="ECO:0000256" key="4">
    <source>
        <dbReference type="ARBA" id="ARBA00022967"/>
    </source>
</evidence>
<organism evidence="6 7">
    <name type="scientific">Phytoactinopolyspora halotolerans</name>
    <dbReference type="NCBI Taxonomy" id="1981512"/>
    <lineage>
        <taxon>Bacteria</taxon>
        <taxon>Bacillati</taxon>
        <taxon>Actinomycetota</taxon>
        <taxon>Actinomycetes</taxon>
        <taxon>Jiangellales</taxon>
        <taxon>Jiangellaceae</taxon>
        <taxon>Phytoactinopolyspora</taxon>
    </lineage>
</organism>
<proteinExistence type="predicted"/>
<keyword evidence="7" id="KW-1185">Reference proteome</keyword>
<dbReference type="InterPro" id="IPR003439">
    <property type="entry name" value="ABC_transporter-like_ATP-bd"/>
</dbReference>
<dbReference type="EMBL" id="JAAGOA010000016">
    <property type="protein sequence ID" value="NEE02620.1"/>
    <property type="molecule type" value="Genomic_DNA"/>
</dbReference>
<protein>
    <submittedName>
        <fullName evidence="6">ABC transporter ATP-binding protein</fullName>
    </submittedName>
</protein>
<name>A0A6L9SF03_9ACTN</name>
<accession>A0A6L9SF03</accession>
<dbReference type="InterPro" id="IPR027417">
    <property type="entry name" value="P-loop_NTPase"/>
</dbReference>
<evidence type="ECO:0000259" key="5">
    <source>
        <dbReference type="PROSITE" id="PS50893"/>
    </source>
</evidence>
<evidence type="ECO:0000256" key="1">
    <source>
        <dbReference type="ARBA" id="ARBA00022448"/>
    </source>
</evidence>
<comment type="caution">
    <text evidence="6">The sequence shown here is derived from an EMBL/GenBank/DDBJ whole genome shotgun (WGS) entry which is preliminary data.</text>
</comment>
<evidence type="ECO:0000313" key="6">
    <source>
        <dbReference type="EMBL" id="NEE02620.1"/>
    </source>
</evidence>
<dbReference type="FunFam" id="3.40.50.300:FF:000134">
    <property type="entry name" value="Iron-enterobactin ABC transporter ATP-binding protein"/>
    <property type="match status" value="1"/>
</dbReference>
<feature type="domain" description="ABC transporter" evidence="5">
    <location>
        <begin position="8"/>
        <end position="243"/>
    </location>
</feature>
<dbReference type="SMART" id="SM00382">
    <property type="entry name" value="AAA"/>
    <property type="match status" value="1"/>
</dbReference>
<dbReference type="AlphaFoldDB" id="A0A6L9SF03"/>
<dbReference type="SUPFAM" id="SSF52540">
    <property type="entry name" value="P-loop containing nucleoside triphosphate hydrolases"/>
    <property type="match status" value="1"/>
</dbReference>
<dbReference type="InterPro" id="IPR017871">
    <property type="entry name" value="ABC_transporter-like_CS"/>
</dbReference>
<dbReference type="Proteomes" id="UP000475214">
    <property type="component" value="Unassembled WGS sequence"/>
</dbReference>
<dbReference type="RefSeq" id="WP_163741373.1">
    <property type="nucleotide sequence ID" value="NZ_JAAGOA010000016.1"/>
</dbReference>
<keyword evidence="3 6" id="KW-0067">ATP-binding</keyword>
<dbReference type="PANTHER" id="PTHR42794">
    <property type="entry name" value="HEMIN IMPORT ATP-BINDING PROTEIN HMUV"/>
    <property type="match status" value="1"/>
</dbReference>